<evidence type="ECO:0000313" key="3">
    <source>
        <dbReference type="Proteomes" id="UP001550739"/>
    </source>
</evidence>
<accession>A0ABV2ZGC6</accession>
<evidence type="ECO:0000256" key="1">
    <source>
        <dbReference type="SAM" id="SignalP"/>
    </source>
</evidence>
<proteinExistence type="predicted"/>
<gene>
    <name evidence="2" type="ORF">AB0E89_13655</name>
</gene>
<name>A0ABV2ZGC6_9ACTN</name>
<feature type="signal peptide" evidence="1">
    <location>
        <begin position="1"/>
        <end position="27"/>
    </location>
</feature>
<comment type="caution">
    <text evidence="2">The sequence shown here is derived from an EMBL/GenBank/DDBJ whole genome shotgun (WGS) entry which is preliminary data.</text>
</comment>
<sequence>MKHVTKTLVAVIAATGAFLLSAGPAVATIAQPRLVTWQEVGDTDENWKCGPVVDHPAGDGIRFRACIIKNASNDAQAVLVLVNNSGSRIQINGEANTTIRINWNPSARNIGDVNCASSPLNTGFQRGCFSQTKPTDQLNGRPLRVTIRLNVDGYVKVIKYTRND</sequence>
<keyword evidence="1" id="KW-0732">Signal</keyword>
<dbReference type="Proteomes" id="UP001550739">
    <property type="component" value="Unassembled WGS sequence"/>
</dbReference>
<evidence type="ECO:0000313" key="2">
    <source>
        <dbReference type="EMBL" id="MEU3781611.1"/>
    </source>
</evidence>
<organism evidence="2 3">
    <name type="scientific">Streptomyces sp. 900129855</name>
    <dbReference type="NCBI Taxonomy" id="3155129"/>
    <lineage>
        <taxon>Bacteria</taxon>
        <taxon>Bacillati</taxon>
        <taxon>Actinomycetota</taxon>
        <taxon>Actinomycetes</taxon>
        <taxon>Kitasatosporales</taxon>
        <taxon>Streptomycetaceae</taxon>
        <taxon>Streptomyces</taxon>
    </lineage>
</organism>
<reference evidence="2 3" key="1">
    <citation type="submission" date="2024-06" db="EMBL/GenBank/DDBJ databases">
        <title>The Natural Products Discovery Center: Release of the First 8490 Sequenced Strains for Exploring Actinobacteria Biosynthetic Diversity.</title>
        <authorList>
            <person name="Kalkreuter E."/>
            <person name="Kautsar S.A."/>
            <person name="Yang D."/>
            <person name="Bader C.D."/>
            <person name="Teijaro C.N."/>
            <person name="Fluegel L."/>
            <person name="Davis C.M."/>
            <person name="Simpson J.R."/>
            <person name="Lauterbach L."/>
            <person name="Steele A.D."/>
            <person name="Gui C."/>
            <person name="Meng S."/>
            <person name="Li G."/>
            <person name="Viehrig K."/>
            <person name="Ye F."/>
            <person name="Su P."/>
            <person name="Kiefer A.F."/>
            <person name="Nichols A."/>
            <person name="Cepeda A.J."/>
            <person name="Yan W."/>
            <person name="Fan B."/>
            <person name="Jiang Y."/>
            <person name="Adhikari A."/>
            <person name="Zheng C.-J."/>
            <person name="Schuster L."/>
            <person name="Cowan T.M."/>
            <person name="Smanski M.J."/>
            <person name="Chevrette M.G."/>
            <person name="De Carvalho L.P.S."/>
            <person name="Shen B."/>
        </authorList>
    </citation>
    <scope>NUCLEOTIDE SEQUENCE [LARGE SCALE GENOMIC DNA]</scope>
    <source>
        <strain evidence="2 3">NPDC033843</strain>
    </source>
</reference>
<dbReference type="RefSeq" id="WP_334579084.1">
    <property type="nucleotide sequence ID" value="NZ_JBEZVE010000006.1"/>
</dbReference>
<protein>
    <submittedName>
        <fullName evidence="2">Uncharacterized protein</fullName>
    </submittedName>
</protein>
<feature type="chain" id="PRO_5045807691" evidence="1">
    <location>
        <begin position="28"/>
        <end position="164"/>
    </location>
</feature>
<keyword evidence="3" id="KW-1185">Reference proteome</keyword>
<dbReference type="EMBL" id="JBEZVE010000006">
    <property type="protein sequence ID" value="MEU3781611.1"/>
    <property type="molecule type" value="Genomic_DNA"/>
</dbReference>